<organism evidence="3 4">
    <name type="scientific">Methylophilus glucosoxydans</name>
    <dbReference type="NCBI Taxonomy" id="752553"/>
    <lineage>
        <taxon>Bacteria</taxon>
        <taxon>Pseudomonadati</taxon>
        <taxon>Pseudomonadota</taxon>
        <taxon>Betaproteobacteria</taxon>
        <taxon>Nitrosomonadales</taxon>
        <taxon>Methylophilaceae</taxon>
        <taxon>Methylophilus</taxon>
    </lineage>
</organism>
<feature type="signal peptide" evidence="1">
    <location>
        <begin position="1"/>
        <end position="22"/>
    </location>
</feature>
<dbReference type="InterPro" id="IPR013424">
    <property type="entry name" value="Ice-binding_C"/>
</dbReference>
<feature type="chain" id="PRO_5046675644" description="Ice-binding protein C-terminal domain-containing protein" evidence="1">
    <location>
        <begin position="23"/>
        <end position="142"/>
    </location>
</feature>
<evidence type="ECO:0000259" key="2">
    <source>
        <dbReference type="Pfam" id="PF07589"/>
    </source>
</evidence>
<evidence type="ECO:0000256" key="1">
    <source>
        <dbReference type="SAM" id="SignalP"/>
    </source>
</evidence>
<gene>
    <name evidence="3" type="ORF">ACFQ1T_10635</name>
</gene>
<evidence type="ECO:0000313" key="4">
    <source>
        <dbReference type="Proteomes" id="UP001597106"/>
    </source>
</evidence>
<sequence>MKKIIYSFVAASALMFTGVASATSTTTNISNTGSQTFSINVVDTLFNASFDGLGISAVTLSGPANYSFSQNFITDTWEFNTTNFAPGLYNLNVTALGAWTGQYTTTLGTFIPAAPVPEPETNMMMLFGLLAVAVAFGKTKSA</sequence>
<keyword evidence="4" id="KW-1185">Reference proteome</keyword>
<name>A0ABW3GM68_9PROT</name>
<dbReference type="Proteomes" id="UP001597106">
    <property type="component" value="Unassembled WGS sequence"/>
</dbReference>
<keyword evidence="1" id="KW-0732">Signal</keyword>
<dbReference type="RefSeq" id="WP_379076379.1">
    <property type="nucleotide sequence ID" value="NZ_JBHTJW010000002.1"/>
</dbReference>
<reference evidence="4" key="1">
    <citation type="journal article" date="2019" name="Int. J. Syst. Evol. Microbiol.">
        <title>The Global Catalogue of Microorganisms (GCM) 10K type strain sequencing project: providing services to taxonomists for standard genome sequencing and annotation.</title>
        <authorList>
            <consortium name="The Broad Institute Genomics Platform"/>
            <consortium name="The Broad Institute Genome Sequencing Center for Infectious Disease"/>
            <person name="Wu L."/>
            <person name="Ma J."/>
        </authorList>
    </citation>
    <scope>NUCLEOTIDE SEQUENCE [LARGE SCALE GENOMIC DNA]</scope>
    <source>
        <strain evidence="4">CCUG 59685</strain>
    </source>
</reference>
<feature type="domain" description="Ice-binding protein C-terminal" evidence="2">
    <location>
        <begin position="115"/>
        <end position="136"/>
    </location>
</feature>
<accession>A0ABW3GM68</accession>
<dbReference type="EMBL" id="JBHTJW010000002">
    <property type="protein sequence ID" value="MFD0930230.1"/>
    <property type="molecule type" value="Genomic_DNA"/>
</dbReference>
<protein>
    <recommendedName>
        <fullName evidence="2">Ice-binding protein C-terminal domain-containing protein</fullName>
    </recommendedName>
</protein>
<evidence type="ECO:0000313" key="3">
    <source>
        <dbReference type="EMBL" id="MFD0930230.1"/>
    </source>
</evidence>
<proteinExistence type="predicted"/>
<dbReference type="Pfam" id="PF07589">
    <property type="entry name" value="PEP-CTERM"/>
    <property type="match status" value="1"/>
</dbReference>
<comment type="caution">
    <text evidence="3">The sequence shown here is derived from an EMBL/GenBank/DDBJ whole genome shotgun (WGS) entry which is preliminary data.</text>
</comment>